<protein>
    <submittedName>
        <fullName evidence="2">Uncharacterized protein</fullName>
    </submittedName>
</protein>
<gene>
    <name evidence="2" type="ORF">DFH08DRAFT_457191</name>
</gene>
<evidence type="ECO:0000256" key="1">
    <source>
        <dbReference type="SAM" id="Phobius"/>
    </source>
</evidence>
<dbReference type="Proteomes" id="UP001218218">
    <property type="component" value="Unassembled WGS sequence"/>
</dbReference>
<dbReference type="EMBL" id="JARIHO010000078">
    <property type="protein sequence ID" value="KAJ7310635.1"/>
    <property type="molecule type" value="Genomic_DNA"/>
</dbReference>
<dbReference type="AlphaFoldDB" id="A0AAD6Z7H2"/>
<feature type="transmembrane region" description="Helical" evidence="1">
    <location>
        <begin position="62"/>
        <end position="82"/>
    </location>
</feature>
<feature type="transmembrane region" description="Helical" evidence="1">
    <location>
        <begin position="20"/>
        <end position="41"/>
    </location>
</feature>
<keyword evidence="3" id="KW-1185">Reference proteome</keyword>
<name>A0AAD6Z7H2_9AGAR</name>
<sequence>MHASLLDTNTQLVPRIVSDLLLLCMYISAHHLFLAFILILSCATSRPPSSRLCRPTRRATSLVVFFNTYALRSVPFTLTWPVSSSRLASFRLAMSRIVFRSVPCF</sequence>
<keyword evidence="1" id="KW-1133">Transmembrane helix</keyword>
<organism evidence="2 3">
    <name type="scientific">Mycena albidolilacea</name>
    <dbReference type="NCBI Taxonomy" id="1033008"/>
    <lineage>
        <taxon>Eukaryota</taxon>
        <taxon>Fungi</taxon>
        <taxon>Dikarya</taxon>
        <taxon>Basidiomycota</taxon>
        <taxon>Agaricomycotina</taxon>
        <taxon>Agaricomycetes</taxon>
        <taxon>Agaricomycetidae</taxon>
        <taxon>Agaricales</taxon>
        <taxon>Marasmiineae</taxon>
        <taxon>Mycenaceae</taxon>
        <taxon>Mycena</taxon>
    </lineage>
</organism>
<reference evidence="2" key="1">
    <citation type="submission" date="2023-03" db="EMBL/GenBank/DDBJ databases">
        <title>Massive genome expansion in bonnet fungi (Mycena s.s.) driven by repeated elements and novel gene families across ecological guilds.</title>
        <authorList>
            <consortium name="Lawrence Berkeley National Laboratory"/>
            <person name="Harder C.B."/>
            <person name="Miyauchi S."/>
            <person name="Viragh M."/>
            <person name="Kuo A."/>
            <person name="Thoen E."/>
            <person name="Andreopoulos B."/>
            <person name="Lu D."/>
            <person name="Skrede I."/>
            <person name="Drula E."/>
            <person name="Henrissat B."/>
            <person name="Morin E."/>
            <person name="Kohler A."/>
            <person name="Barry K."/>
            <person name="LaButti K."/>
            <person name="Morin E."/>
            <person name="Salamov A."/>
            <person name="Lipzen A."/>
            <person name="Mereny Z."/>
            <person name="Hegedus B."/>
            <person name="Baldrian P."/>
            <person name="Stursova M."/>
            <person name="Weitz H."/>
            <person name="Taylor A."/>
            <person name="Grigoriev I.V."/>
            <person name="Nagy L.G."/>
            <person name="Martin F."/>
            <person name="Kauserud H."/>
        </authorList>
    </citation>
    <scope>NUCLEOTIDE SEQUENCE</scope>
    <source>
        <strain evidence="2">CBHHK002</strain>
    </source>
</reference>
<keyword evidence="1" id="KW-0812">Transmembrane</keyword>
<accession>A0AAD6Z7H2</accession>
<comment type="caution">
    <text evidence="2">The sequence shown here is derived from an EMBL/GenBank/DDBJ whole genome shotgun (WGS) entry which is preliminary data.</text>
</comment>
<evidence type="ECO:0000313" key="2">
    <source>
        <dbReference type="EMBL" id="KAJ7310635.1"/>
    </source>
</evidence>
<keyword evidence="1" id="KW-0472">Membrane</keyword>
<proteinExistence type="predicted"/>
<evidence type="ECO:0000313" key="3">
    <source>
        <dbReference type="Proteomes" id="UP001218218"/>
    </source>
</evidence>